<dbReference type="InParanoid" id="A0A0C3D3Z3"/>
<feature type="region of interest" description="Disordered" evidence="1">
    <location>
        <begin position="116"/>
        <end position="163"/>
    </location>
</feature>
<dbReference type="AlphaFoldDB" id="A0A0C3D3Z3"/>
<keyword evidence="3" id="KW-1185">Reference proteome</keyword>
<name>A0A0C3D3Z3_OIDMZ</name>
<organism evidence="2 3">
    <name type="scientific">Oidiodendron maius (strain Zn)</name>
    <dbReference type="NCBI Taxonomy" id="913774"/>
    <lineage>
        <taxon>Eukaryota</taxon>
        <taxon>Fungi</taxon>
        <taxon>Dikarya</taxon>
        <taxon>Ascomycota</taxon>
        <taxon>Pezizomycotina</taxon>
        <taxon>Leotiomycetes</taxon>
        <taxon>Leotiomycetes incertae sedis</taxon>
        <taxon>Myxotrichaceae</taxon>
        <taxon>Oidiodendron</taxon>
    </lineage>
</organism>
<dbReference type="EMBL" id="KN832883">
    <property type="protein sequence ID" value="KIM96637.1"/>
    <property type="molecule type" value="Genomic_DNA"/>
</dbReference>
<dbReference type="Proteomes" id="UP000054321">
    <property type="component" value="Unassembled WGS sequence"/>
</dbReference>
<protein>
    <recommendedName>
        <fullName evidence="4">MADS-box domain-containing protein</fullName>
    </recommendedName>
</protein>
<evidence type="ECO:0000313" key="2">
    <source>
        <dbReference type="EMBL" id="KIM96637.1"/>
    </source>
</evidence>
<proteinExistence type="predicted"/>
<reference evidence="2 3" key="1">
    <citation type="submission" date="2014-04" db="EMBL/GenBank/DDBJ databases">
        <authorList>
            <consortium name="DOE Joint Genome Institute"/>
            <person name="Kuo A."/>
            <person name="Martino E."/>
            <person name="Perotto S."/>
            <person name="Kohler A."/>
            <person name="Nagy L.G."/>
            <person name="Floudas D."/>
            <person name="Copeland A."/>
            <person name="Barry K.W."/>
            <person name="Cichocki N."/>
            <person name="Veneault-Fourrey C."/>
            <person name="LaButti K."/>
            <person name="Lindquist E.A."/>
            <person name="Lipzen A."/>
            <person name="Lundell T."/>
            <person name="Morin E."/>
            <person name="Murat C."/>
            <person name="Sun H."/>
            <person name="Tunlid A."/>
            <person name="Henrissat B."/>
            <person name="Grigoriev I.V."/>
            <person name="Hibbett D.S."/>
            <person name="Martin F."/>
            <person name="Nordberg H.P."/>
            <person name="Cantor M.N."/>
            <person name="Hua S.X."/>
        </authorList>
    </citation>
    <scope>NUCLEOTIDE SEQUENCE [LARGE SCALE GENOMIC DNA]</scope>
    <source>
        <strain evidence="2 3">Zn</strain>
    </source>
</reference>
<dbReference type="HOGENOM" id="CLU_1627583_0_0_1"/>
<reference evidence="3" key="2">
    <citation type="submission" date="2015-01" db="EMBL/GenBank/DDBJ databases">
        <title>Evolutionary Origins and Diversification of the Mycorrhizal Mutualists.</title>
        <authorList>
            <consortium name="DOE Joint Genome Institute"/>
            <consortium name="Mycorrhizal Genomics Consortium"/>
            <person name="Kohler A."/>
            <person name="Kuo A."/>
            <person name="Nagy L.G."/>
            <person name="Floudas D."/>
            <person name="Copeland A."/>
            <person name="Barry K.W."/>
            <person name="Cichocki N."/>
            <person name="Veneault-Fourrey C."/>
            <person name="LaButti K."/>
            <person name="Lindquist E.A."/>
            <person name="Lipzen A."/>
            <person name="Lundell T."/>
            <person name="Morin E."/>
            <person name="Murat C."/>
            <person name="Riley R."/>
            <person name="Ohm R."/>
            <person name="Sun H."/>
            <person name="Tunlid A."/>
            <person name="Henrissat B."/>
            <person name="Grigoriev I.V."/>
            <person name="Hibbett D.S."/>
            <person name="Martin F."/>
        </authorList>
    </citation>
    <scope>NUCLEOTIDE SEQUENCE [LARGE SCALE GENOMIC DNA]</scope>
    <source>
        <strain evidence="3">Zn</strain>
    </source>
</reference>
<evidence type="ECO:0000256" key="1">
    <source>
        <dbReference type="SAM" id="MobiDB-lite"/>
    </source>
</evidence>
<sequence>MASKSERVAKNVKQRQRGVMKKADDVHLMDRGIMAATVFWDGDELLIYKSREGWLHSALQDSSRVKRTAPKNLRLADIHEEAEQVLAQATQPADPGLGIDLILPDLPEETLFVPAPMLETPRPSTPGGRRQLRPRPSIAGRAQVTPRKRNYSFDTDAESEGET</sequence>
<gene>
    <name evidence="2" type="ORF">OIDMADRAFT_58216</name>
</gene>
<accession>A0A0C3D3Z3</accession>
<evidence type="ECO:0008006" key="4">
    <source>
        <dbReference type="Google" id="ProtNLM"/>
    </source>
</evidence>
<evidence type="ECO:0000313" key="3">
    <source>
        <dbReference type="Proteomes" id="UP000054321"/>
    </source>
</evidence>